<evidence type="ECO:0000256" key="3">
    <source>
        <dbReference type="RuleBase" id="RU000363"/>
    </source>
</evidence>
<dbReference type="SUPFAM" id="SSF51735">
    <property type="entry name" value="NAD(P)-binding Rossmann-fold domains"/>
    <property type="match status" value="1"/>
</dbReference>
<dbReference type="PROSITE" id="PS00061">
    <property type="entry name" value="ADH_SHORT"/>
    <property type="match status" value="1"/>
</dbReference>
<dbReference type="Pfam" id="PF00106">
    <property type="entry name" value="adh_short"/>
    <property type="match status" value="1"/>
</dbReference>
<dbReference type="PRINTS" id="PR00081">
    <property type="entry name" value="GDHRDH"/>
</dbReference>
<dbReference type="PIRSF" id="PIRSF000126">
    <property type="entry name" value="11-beta-HSD1"/>
    <property type="match status" value="1"/>
</dbReference>
<dbReference type="InterPro" id="IPR020904">
    <property type="entry name" value="Sc_DH/Rdtase_CS"/>
</dbReference>
<dbReference type="GO" id="GO:0016020">
    <property type="term" value="C:membrane"/>
    <property type="evidence" value="ECO:0007669"/>
    <property type="project" value="TreeGrafter"/>
</dbReference>
<dbReference type="Gene3D" id="3.40.50.720">
    <property type="entry name" value="NAD(P)-binding Rossmann-like Domain"/>
    <property type="match status" value="1"/>
</dbReference>
<dbReference type="InterPro" id="IPR002347">
    <property type="entry name" value="SDR_fam"/>
</dbReference>
<evidence type="ECO:0000313" key="6">
    <source>
        <dbReference type="Proteomes" id="UP000219281"/>
    </source>
</evidence>
<feature type="domain" description="Ketoreductase" evidence="4">
    <location>
        <begin position="6"/>
        <end position="186"/>
    </location>
</feature>
<dbReference type="Proteomes" id="UP000219281">
    <property type="component" value="Unassembled WGS sequence"/>
</dbReference>
<dbReference type="RefSeq" id="WP_097127752.1">
    <property type="nucleotide sequence ID" value="NZ_OCMT01000001.1"/>
</dbReference>
<dbReference type="InterPro" id="IPR057326">
    <property type="entry name" value="KR_dom"/>
</dbReference>
<dbReference type="NCBIfam" id="NF004825">
    <property type="entry name" value="PRK06181.1"/>
    <property type="match status" value="1"/>
</dbReference>
<gene>
    <name evidence="5" type="ORF">SAMN06297358_0243</name>
</gene>
<dbReference type="PRINTS" id="PR00080">
    <property type="entry name" value="SDRFAMILY"/>
</dbReference>
<dbReference type="EMBL" id="OCMT01000001">
    <property type="protein sequence ID" value="SOD11616.1"/>
    <property type="molecule type" value="Genomic_DNA"/>
</dbReference>
<dbReference type="OrthoDB" id="822355at2"/>
<keyword evidence="6" id="KW-1185">Reference proteome</keyword>
<keyword evidence="2" id="KW-0560">Oxidoreductase</keyword>
<evidence type="ECO:0000256" key="2">
    <source>
        <dbReference type="ARBA" id="ARBA00023002"/>
    </source>
</evidence>
<evidence type="ECO:0000256" key="1">
    <source>
        <dbReference type="ARBA" id="ARBA00006484"/>
    </source>
</evidence>
<evidence type="ECO:0000313" key="5">
    <source>
        <dbReference type="EMBL" id="SOD11616.1"/>
    </source>
</evidence>
<sequence>MSLKDKVVVITGASSGIGKALAEEMAKRGANLVLGARQYVTLCEITAELQQKYSVKALAIQADVTKKEDCKSLIDQATLTFGKIDILINNAGLSMRALFNDVDLAVLKNLMDVNFWGTVYCTKYALPEILKTGGSVVAVSSIAGYRGLPGRTGYSSSKFAMNGFMECLRTELLRTGVHVMVACPGFTTSNIRVAALSQDGNAHGETSMEEGKMMSAEEVAQRICDGIEQRKRTLVMTRQGKLAVWVNKLFPAFADKKVFELFTKEKNPLIK</sequence>
<dbReference type="PANTHER" id="PTHR44196:SF1">
    <property type="entry name" value="DEHYDROGENASE_REDUCTASE SDR FAMILY MEMBER 7B"/>
    <property type="match status" value="1"/>
</dbReference>
<protein>
    <submittedName>
        <fullName evidence="5">Short-chain dehydrogenase</fullName>
    </submittedName>
</protein>
<dbReference type="AlphaFoldDB" id="A0A285ZPN3"/>
<comment type="similarity">
    <text evidence="1 3">Belongs to the short-chain dehydrogenases/reductases (SDR) family.</text>
</comment>
<accession>A0A285ZPN3</accession>
<dbReference type="GO" id="GO:0016491">
    <property type="term" value="F:oxidoreductase activity"/>
    <property type="evidence" value="ECO:0007669"/>
    <property type="project" value="UniProtKB-KW"/>
</dbReference>
<dbReference type="PANTHER" id="PTHR44196">
    <property type="entry name" value="DEHYDROGENASE/REDUCTASE SDR FAMILY MEMBER 7B"/>
    <property type="match status" value="1"/>
</dbReference>
<dbReference type="SMART" id="SM00822">
    <property type="entry name" value="PKS_KR"/>
    <property type="match status" value="1"/>
</dbReference>
<evidence type="ECO:0000259" key="4">
    <source>
        <dbReference type="SMART" id="SM00822"/>
    </source>
</evidence>
<name>A0A285ZPN3_9SPHI</name>
<proteinExistence type="inferred from homology"/>
<organism evidence="5 6">
    <name type="scientific">Pedobacter xixiisoli</name>
    <dbReference type="NCBI Taxonomy" id="1476464"/>
    <lineage>
        <taxon>Bacteria</taxon>
        <taxon>Pseudomonadati</taxon>
        <taxon>Bacteroidota</taxon>
        <taxon>Sphingobacteriia</taxon>
        <taxon>Sphingobacteriales</taxon>
        <taxon>Sphingobacteriaceae</taxon>
        <taxon>Pedobacter</taxon>
    </lineage>
</organism>
<dbReference type="InterPro" id="IPR036291">
    <property type="entry name" value="NAD(P)-bd_dom_sf"/>
</dbReference>
<reference evidence="6" key="1">
    <citation type="submission" date="2017-09" db="EMBL/GenBank/DDBJ databases">
        <authorList>
            <person name="Varghese N."/>
            <person name="Submissions S."/>
        </authorList>
    </citation>
    <scope>NUCLEOTIDE SEQUENCE [LARGE SCALE GENOMIC DNA]</scope>
    <source>
        <strain evidence="6">CGMCC 1.12803</strain>
    </source>
</reference>
<dbReference type="FunFam" id="3.40.50.720:FF:000084">
    <property type="entry name" value="Short-chain dehydrogenase reductase"/>
    <property type="match status" value="1"/>
</dbReference>